<comment type="caution">
    <text evidence="1">The sequence shown here is derived from an EMBL/GenBank/DDBJ whole genome shotgun (WGS) entry which is preliminary data.</text>
</comment>
<reference evidence="1" key="1">
    <citation type="submission" date="2023-07" db="EMBL/GenBank/DDBJ databases">
        <authorList>
            <consortium name="AG Swart"/>
            <person name="Singh M."/>
            <person name="Singh A."/>
            <person name="Seah K."/>
            <person name="Emmerich C."/>
        </authorList>
    </citation>
    <scope>NUCLEOTIDE SEQUENCE</scope>
    <source>
        <strain evidence="1">DP1</strain>
    </source>
</reference>
<dbReference type="Proteomes" id="UP001295684">
    <property type="component" value="Unassembled WGS sequence"/>
</dbReference>
<evidence type="ECO:0000313" key="1">
    <source>
        <dbReference type="EMBL" id="CAI2379216.1"/>
    </source>
</evidence>
<keyword evidence="2" id="KW-1185">Reference proteome</keyword>
<organism evidence="1 2">
    <name type="scientific">Euplotes crassus</name>
    <dbReference type="NCBI Taxonomy" id="5936"/>
    <lineage>
        <taxon>Eukaryota</taxon>
        <taxon>Sar</taxon>
        <taxon>Alveolata</taxon>
        <taxon>Ciliophora</taxon>
        <taxon>Intramacronucleata</taxon>
        <taxon>Spirotrichea</taxon>
        <taxon>Hypotrichia</taxon>
        <taxon>Euplotida</taxon>
        <taxon>Euplotidae</taxon>
        <taxon>Moneuplotes</taxon>
    </lineage>
</organism>
<accession>A0AAD1XVD0</accession>
<name>A0AAD1XVD0_EUPCR</name>
<dbReference type="EMBL" id="CAMPGE010021036">
    <property type="protein sequence ID" value="CAI2379216.1"/>
    <property type="molecule type" value="Genomic_DNA"/>
</dbReference>
<dbReference type="AlphaFoldDB" id="A0AAD1XVD0"/>
<proteinExistence type="predicted"/>
<sequence>MGCEDTEGACRLLCDSLLILEDFERFLEAPSTSMMGLSGVLKFLEGPIDRFCGFVQELLINNLNQEKQLRKRFRASFNFFCRDELDDLSLVFLSSIALVDIKKEKEPNSSLQ</sequence>
<evidence type="ECO:0000313" key="2">
    <source>
        <dbReference type="Proteomes" id="UP001295684"/>
    </source>
</evidence>
<protein>
    <submittedName>
        <fullName evidence="1">Uncharacterized protein</fullName>
    </submittedName>
</protein>
<gene>
    <name evidence="1" type="ORF">ECRASSUSDP1_LOCUS20625</name>
</gene>